<dbReference type="Gene3D" id="3.30.565.10">
    <property type="entry name" value="Histidine kinase-like ATPase, C-terminal domain"/>
    <property type="match status" value="1"/>
</dbReference>
<dbReference type="KEGG" id="dpr:Despr_3342"/>
<dbReference type="InterPro" id="IPR003594">
    <property type="entry name" value="HATPase_dom"/>
</dbReference>
<keyword evidence="15" id="KW-0418">Kinase</keyword>
<dbReference type="SMART" id="SM00388">
    <property type="entry name" value="HisKA"/>
    <property type="match status" value="1"/>
</dbReference>
<dbReference type="PROSITE" id="PS50113">
    <property type="entry name" value="PAC"/>
    <property type="match status" value="2"/>
</dbReference>
<gene>
    <name evidence="15" type="ordered locus">Despr_3342</name>
</gene>
<feature type="domain" description="PAS" evidence="12">
    <location>
        <begin position="466"/>
        <end position="536"/>
    </location>
</feature>
<comment type="catalytic activity">
    <reaction evidence="1">
        <text>ATP + protein L-histidine = ADP + protein N-phospho-L-histidine.</text>
        <dbReference type="EC" id="2.7.13.3"/>
    </reaction>
</comment>
<dbReference type="InterPro" id="IPR013656">
    <property type="entry name" value="PAS_4"/>
</dbReference>
<evidence type="ECO:0000259" key="12">
    <source>
        <dbReference type="PROSITE" id="PS50112"/>
    </source>
</evidence>
<dbReference type="Proteomes" id="UP000006365">
    <property type="component" value="Chromosome"/>
</dbReference>
<keyword evidence="7 9" id="KW-0472">Membrane</keyword>
<keyword evidence="6 9" id="KW-1133">Transmembrane helix</keyword>
<dbReference type="CDD" id="cd00082">
    <property type="entry name" value="HisKA"/>
    <property type="match status" value="1"/>
</dbReference>
<evidence type="ECO:0000313" key="16">
    <source>
        <dbReference type="Proteomes" id="UP000006365"/>
    </source>
</evidence>
<dbReference type="Pfam" id="PF00512">
    <property type="entry name" value="HisKA"/>
    <property type="match status" value="1"/>
</dbReference>
<feature type="modified residue" description="4-aspartylphosphate" evidence="8">
    <location>
        <position position="1034"/>
    </location>
</feature>
<evidence type="ECO:0000256" key="1">
    <source>
        <dbReference type="ARBA" id="ARBA00000085"/>
    </source>
</evidence>
<evidence type="ECO:0000259" key="10">
    <source>
        <dbReference type="PROSITE" id="PS50109"/>
    </source>
</evidence>
<feature type="domain" description="PAS" evidence="12">
    <location>
        <begin position="364"/>
        <end position="391"/>
    </location>
</feature>
<dbReference type="InterPro" id="IPR003661">
    <property type="entry name" value="HisK_dim/P_dom"/>
</dbReference>
<dbReference type="InterPro" id="IPR000700">
    <property type="entry name" value="PAS-assoc_C"/>
</dbReference>
<feature type="domain" description="PAS" evidence="12">
    <location>
        <begin position="593"/>
        <end position="665"/>
    </location>
</feature>
<protein>
    <recommendedName>
        <fullName evidence="3">histidine kinase</fullName>
        <ecNumber evidence="3">2.7.13.3</ecNumber>
    </recommendedName>
</protein>
<dbReference type="SMART" id="SM00086">
    <property type="entry name" value="PAC"/>
    <property type="match status" value="3"/>
</dbReference>
<dbReference type="EMBL" id="CP002364">
    <property type="protein sequence ID" value="ADW19468.1"/>
    <property type="molecule type" value="Genomic_DNA"/>
</dbReference>
<dbReference type="SUPFAM" id="SSF55874">
    <property type="entry name" value="ATPase domain of HSP90 chaperone/DNA topoisomerase II/histidine kinase"/>
    <property type="match status" value="1"/>
</dbReference>
<dbReference type="PROSITE" id="PS50839">
    <property type="entry name" value="CHASE"/>
    <property type="match status" value="1"/>
</dbReference>
<evidence type="ECO:0000256" key="8">
    <source>
        <dbReference type="PROSITE-ProRule" id="PRU00169"/>
    </source>
</evidence>
<keyword evidence="4 8" id="KW-0597">Phosphoprotein</keyword>
<evidence type="ECO:0000259" key="11">
    <source>
        <dbReference type="PROSITE" id="PS50110"/>
    </source>
</evidence>
<evidence type="ECO:0000256" key="9">
    <source>
        <dbReference type="SAM" id="Phobius"/>
    </source>
</evidence>
<sequence>MDFRLFSGIGPSGPDIFGEADVEQPRTANVISRCIQIPWVLAGLALLLGALLSWRIGLLDTQQRISEARGQALNDLATIRARLEGTVATVFSATSALADVIAHQGTISHDLFEALARQAIKGHPQIHNIGIAPDNKMAMIFPLEGNKEAIGFRYASNPEQYAAVRQAMASRRPILAGPHRLVQGGEGLIARVPVFTAANRPPGTEPRYWGIVSVVTRVDALLDVGGVEATKGFAIGLRKVDHQGGPGLILRGEERLFADNPVCMPVNVPGTQWQICAVRKGGWPRKTPIDSPLFWIGLLNSLLVAAFIWSLAARPAREQIRNQELRREVADRKRAEEELRLSEQKYAAIFRLMPEMAGITRMSDGCFLEVNDGFIAMTGYEREETLGRTSVGLGLWTQEARAGAMAIIHERGWLENYEFVLTTKSGDRRDALMFMRPITVWGEDCIYFMAHDITALKQAQQVLETERARLRNLLQTVPAMIWMKDPDGVYLSCNNRFEQFFGTSEAHIVGKTDYDFVAREQADFFRANDRKAIDNGQPTINEEWITYAADGHRELLETIKTPIYDDSGRLLGVLGVAWDITEKKRIEEELRTERARFVNLVDSVDGIVWEADAHTFAFTYVSRQAERLLGYPVEAWAAKGFWRAHLHPEDREHVSAHAQAKTRAGEDHVLEYRFLAENGETVWMQDMVTVVAENGVPRWRRGIMVDTTGRKEEEREKRRLEAQLRQAQKMEAVGRLAGGVAHDFNNQLSVILGYADLAKSSQPSPDKMRGYLNQIIRAATQSRDITRQLLAFSRQEAISPQVLDLNAVVKGVHKGLGRLIREDIRFEVRLADGLWPIHMDPTQVDQVIMNLVVNARDAMEQGGLLTVTTANVHLDAAFVRHYPEITAGDYVRLTVSDTGSGMGPETLAHIFEPFYTTKESGKGTGLGLATIYGIVSQNRGLVLVESEVGVGTVFKVFLPRSTVHSEGLTEERQHLLARDKCGTILLVEDEETVRQMARDILEMSGYTVLVAMTPQEALTICADAERTIDLLLTDVVMPEMNGRELSRQILARRPDIKVLFMSGYAADILVLDDRDSELPFIKKPFTVQGLQEKIEQLLRSAATGNG</sequence>
<dbReference type="SMART" id="SM01079">
    <property type="entry name" value="CHASE"/>
    <property type="match status" value="1"/>
</dbReference>
<evidence type="ECO:0000259" key="14">
    <source>
        <dbReference type="PROSITE" id="PS50839"/>
    </source>
</evidence>
<dbReference type="AlphaFoldDB" id="A0A7U3YQ18"/>
<dbReference type="GO" id="GO:0016020">
    <property type="term" value="C:membrane"/>
    <property type="evidence" value="ECO:0007669"/>
    <property type="project" value="UniProtKB-SubCell"/>
</dbReference>
<dbReference type="InterPro" id="IPR035965">
    <property type="entry name" value="PAS-like_dom_sf"/>
</dbReference>
<dbReference type="SMART" id="SM00448">
    <property type="entry name" value="REC"/>
    <property type="match status" value="1"/>
</dbReference>
<dbReference type="InterPro" id="IPR036097">
    <property type="entry name" value="HisK_dim/P_sf"/>
</dbReference>
<dbReference type="SUPFAM" id="SSF52172">
    <property type="entry name" value="CheY-like"/>
    <property type="match status" value="1"/>
</dbReference>
<organism evidence="15 16">
    <name type="scientific">Desulfobulbus propionicus (strain ATCC 33891 / DSM 2032 / VKM B-1956 / 1pr3)</name>
    <dbReference type="NCBI Taxonomy" id="577650"/>
    <lineage>
        <taxon>Bacteria</taxon>
        <taxon>Pseudomonadati</taxon>
        <taxon>Thermodesulfobacteriota</taxon>
        <taxon>Desulfobulbia</taxon>
        <taxon>Desulfobulbales</taxon>
        <taxon>Desulfobulbaceae</taxon>
        <taxon>Desulfobulbus</taxon>
    </lineage>
</organism>
<evidence type="ECO:0000256" key="7">
    <source>
        <dbReference type="ARBA" id="ARBA00023136"/>
    </source>
</evidence>
<dbReference type="InterPro" id="IPR036890">
    <property type="entry name" value="HATPase_C_sf"/>
</dbReference>
<dbReference type="InterPro" id="IPR004358">
    <property type="entry name" value="Sig_transdc_His_kin-like_C"/>
</dbReference>
<dbReference type="PRINTS" id="PR00344">
    <property type="entry name" value="BCTRLSENSOR"/>
</dbReference>
<dbReference type="Pfam" id="PF13426">
    <property type="entry name" value="PAS_9"/>
    <property type="match status" value="1"/>
</dbReference>
<dbReference type="PANTHER" id="PTHR43065:SF42">
    <property type="entry name" value="TWO-COMPONENT SENSOR PPRA"/>
    <property type="match status" value="1"/>
</dbReference>
<dbReference type="Pfam" id="PF02518">
    <property type="entry name" value="HATPase_c"/>
    <property type="match status" value="1"/>
</dbReference>
<dbReference type="SMART" id="SM00091">
    <property type="entry name" value="PAS"/>
    <property type="match status" value="3"/>
</dbReference>
<feature type="domain" description="Response regulatory" evidence="11">
    <location>
        <begin position="983"/>
        <end position="1098"/>
    </location>
</feature>
<dbReference type="Pfam" id="PF08447">
    <property type="entry name" value="PAS_3"/>
    <property type="match status" value="1"/>
</dbReference>
<dbReference type="SMART" id="SM00387">
    <property type="entry name" value="HATPase_c"/>
    <property type="match status" value="1"/>
</dbReference>
<dbReference type="PROSITE" id="PS50112">
    <property type="entry name" value="PAS"/>
    <property type="match status" value="3"/>
</dbReference>
<feature type="domain" description="CHASE" evidence="14">
    <location>
        <begin position="137"/>
        <end position="228"/>
    </location>
</feature>
<feature type="domain" description="Histidine kinase" evidence="10">
    <location>
        <begin position="739"/>
        <end position="962"/>
    </location>
</feature>
<evidence type="ECO:0000256" key="4">
    <source>
        <dbReference type="ARBA" id="ARBA00022553"/>
    </source>
</evidence>
<accession>A0A7U3YQ18</accession>
<dbReference type="Gene3D" id="3.30.450.350">
    <property type="entry name" value="CHASE domain"/>
    <property type="match status" value="1"/>
</dbReference>
<dbReference type="Pfam" id="PF03924">
    <property type="entry name" value="CHASE"/>
    <property type="match status" value="1"/>
</dbReference>
<dbReference type="InterPro" id="IPR013655">
    <property type="entry name" value="PAS_fold_3"/>
</dbReference>
<dbReference type="SUPFAM" id="SSF47384">
    <property type="entry name" value="Homodimeric domain of signal transducing histidine kinase"/>
    <property type="match status" value="1"/>
</dbReference>
<dbReference type="Gene3D" id="3.30.450.20">
    <property type="entry name" value="PAS domain"/>
    <property type="match status" value="3"/>
</dbReference>
<evidence type="ECO:0000313" key="15">
    <source>
        <dbReference type="EMBL" id="ADW19468.1"/>
    </source>
</evidence>
<dbReference type="Gene3D" id="1.10.287.130">
    <property type="match status" value="1"/>
</dbReference>
<dbReference type="SUPFAM" id="SSF55785">
    <property type="entry name" value="PYP-like sensor domain (PAS domain)"/>
    <property type="match status" value="3"/>
</dbReference>
<comment type="subcellular location">
    <subcellularLocation>
        <location evidence="2">Membrane</location>
    </subcellularLocation>
</comment>
<dbReference type="Gene3D" id="3.40.50.2300">
    <property type="match status" value="1"/>
</dbReference>
<keyword evidence="5 9" id="KW-0812">Transmembrane</keyword>
<dbReference type="RefSeq" id="WP_015725992.1">
    <property type="nucleotide sequence ID" value="NC_014972.1"/>
</dbReference>
<evidence type="ECO:0000256" key="2">
    <source>
        <dbReference type="ARBA" id="ARBA00004370"/>
    </source>
</evidence>
<dbReference type="EC" id="2.7.13.3" evidence="3"/>
<dbReference type="PROSITE" id="PS50109">
    <property type="entry name" value="HIS_KIN"/>
    <property type="match status" value="1"/>
</dbReference>
<dbReference type="GO" id="GO:0000155">
    <property type="term" value="F:phosphorelay sensor kinase activity"/>
    <property type="evidence" value="ECO:0007669"/>
    <property type="project" value="InterPro"/>
</dbReference>
<evidence type="ECO:0000256" key="3">
    <source>
        <dbReference type="ARBA" id="ARBA00012438"/>
    </source>
</evidence>
<proteinExistence type="predicted"/>
<dbReference type="CDD" id="cd00130">
    <property type="entry name" value="PAS"/>
    <property type="match status" value="2"/>
</dbReference>
<dbReference type="InterPro" id="IPR001789">
    <property type="entry name" value="Sig_transdc_resp-reg_receiver"/>
</dbReference>
<keyword evidence="15" id="KW-0808">Transferase</keyword>
<dbReference type="InterPro" id="IPR011006">
    <property type="entry name" value="CheY-like_superfamily"/>
</dbReference>
<dbReference type="InterPro" id="IPR000014">
    <property type="entry name" value="PAS"/>
</dbReference>
<dbReference type="Pfam" id="PF08448">
    <property type="entry name" value="PAS_4"/>
    <property type="match status" value="1"/>
</dbReference>
<dbReference type="PANTHER" id="PTHR43065">
    <property type="entry name" value="SENSOR HISTIDINE KINASE"/>
    <property type="match status" value="1"/>
</dbReference>
<dbReference type="InterPro" id="IPR005467">
    <property type="entry name" value="His_kinase_dom"/>
</dbReference>
<dbReference type="InterPro" id="IPR042240">
    <property type="entry name" value="CHASE_sf"/>
</dbReference>
<dbReference type="InterPro" id="IPR001610">
    <property type="entry name" value="PAC"/>
</dbReference>
<feature type="transmembrane region" description="Helical" evidence="9">
    <location>
        <begin position="35"/>
        <end position="54"/>
    </location>
</feature>
<name>A0A7U3YQ18_DESPD</name>
<evidence type="ECO:0000256" key="5">
    <source>
        <dbReference type="ARBA" id="ARBA00022692"/>
    </source>
</evidence>
<reference evidence="15 16" key="1">
    <citation type="journal article" date="2011" name="Stand. Genomic Sci.">
        <title>Complete genome sequence of Desulfobulbus propionicus type strain (1pr3).</title>
        <authorList>
            <person name="Pagani I."/>
            <person name="Lapidus A."/>
            <person name="Nolan M."/>
            <person name="Lucas S."/>
            <person name="Hammon N."/>
            <person name="Deshpande S."/>
            <person name="Cheng J.F."/>
            <person name="Chertkov O."/>
            <person name="Davenport K."/>
            <person name="Tapia R."/>
            <person name="Han C."/>
            <person name="Goodwin L."/>
            <person name="Pitluck S."/>
            <person name="Liolios K."/>
            <person name="Mavromatis K."/>
            <person name="Ivanova N."/>
            <person name="Mikhailova N."/>
            <person name="Pati A."/>
            <person name="Chen A."/>
            <person name="Palaniappan K."/>
            <person name="Land M."/>
            <person name="Hauser L."/>
            <person name="Chang Y.J."/>
            <person name="Jeffries C.D."/>
            <person name="Detter J.C."/>
            <person name="Brambilla E."/>
            <person name="Kannan K.P."/>
            <person name="Djao O.D."/>
            <person name="Rohde M."/>
            <person name="Pukall R."/>
            <person name="Spring S."/>
            <person name="Goker M."/>
            <person name="Sikorski J."/>
            <person name="Woyke T."/>
            <person name="Bristow J."/>
            <person name="Eisen J.A."/>
            <person name="Markowitz V."/>
            <person name="Hugenholtz P."/>
            <person name="Kyrpides N.C."/>
            <person name="Klenk H.P."/>
        </authorList>
    </citation>
    <scope>NUCLEOTIDE SEQUENCE [LARGE SCALE GENOMIC DNA]</scope>
    <source>
        <strain evidence="16">ATCC 33891 / DSM 2032 / 1pr3</strain>
    </source>
</reference>
<feature type="domain" description="PAC" evidence="13">
    <location>
        <begin position="668"/>
        <end position="719"/>
    </location>
</feature>
<evidence type="ECO:0000256" key="6">
    <source>
        <dbReference type="ARBA" id="ARBA00022989"/>
    </source>
</evidence>
<feature type="transmembrane region" description="Helical" evidence="9">
    <location>
        <begin position="293"/>
        <end position="312"/>
    </location>
</feature>
<keyword evidence="16" id="KW-1185">Reference proteome</keyword>
<dbReference type="NCBIfam" id="TIGR00229">
    <property type="entry name" value="sensory_box"/>
    <property type="match status" value="3"/>
</dbReference>
<dbReference type="InterPro" id="IPR006189">
    <property type="entry name" value="CHASE_dom"/>
</dbReference>
<dbReference type="PROSITE" id="PS50110">
    <property type="entry name" value="RESPONSE_REGULATORY"/>
    <property type="match status" value="1"/>
</dbReference>
<dbReference type="Pfam" id="PF00072">
    <property type="entry name" value="Response_reg"/>
    <property type="match status" value="1"/>
</dbReference>
<evidence type="ECO:0000259" key="13">
    <source>
        <dbReference type="PROSITE" id="PS50113"/>
    </source>
</evidence>
<feature type="domain" description="PAC" evidence="13">
    <location>
        <begin position="540"/>
        <end position="592"/>
    </location>
</feature>